<sequence length="123" mass="12240">MKTVNLLKALGIALCVATASSAYAQSSDAMAMASGTMAAPGTDAKTTKKADRALGLQVRKAMARAQGFDVSNVFVRARGGAVTLTGTVPDGAQIPQAEEIAKSVAGVKSVSNKITLGTQGGGG</sequence>
<keyword evidence="1" id="KW-0732">Signal</keyword>
<dbReference type="RefSeq" id="WP_064265013.1">
    <property type="nucleotide sequence ID" value="NZ_LXJZ01000009.1"/>
</dbReference>
<organism evidence="3 6">
    <name type="scientific">Paraburkholderia ginsengiterrae</name>
    <dbReference type="NCBI Taxonomy" id="1462993"/>
    <lineage>
        <taxon>Bacteria</taxon>
        <taxon>Pseudomonadati</taxon>
        <taxon>Pseudomonadota</taxon>
        <taxon>Betaproteobacteria</taxon>
        <taxon>Burkholderiales</taxon>
        <taxon>Burkholderiaceae</taxon>
        <taxon>Paraburkholderia</taxon>
    </lineage>
</organism>
<dbReference type="Proteomes" id="UP000078116">
    <property type="component" value="Unassembled WGS sequence"/>
</dbReference>
<reference evidence="5 6" key="1">
    <citation type="submission" date="2016-04" db="EMBL/GenBank/DDBJ databases">
        <title>Reclassification of Paraburkholderia panaciterrae (Farh et al. 2015) Dobritsa &amp; Samadpour 2016 as a later homotypic synonym of Paraburkholderia ginsengiterrae (Farh et al. 2015) Dobritsa &amp; Samadpour 2016.</title>
        <authorList>
            <person name="Dobritsa A.P."/>
            <person name="Kutumbaka K."/>
            <person name="Samadpour M."/>
        </authorList>
    </citation>
    <scope>NUCLEOTIDE SEQUENCE [LARGE SCALE GENOMIC DNA]</scope>
    <source>
        <strain evidence="3 6">DCY85</strain>
        <strain evidence="4 5">DCY85-1</strain>
    </source>
</reference>
<evidence type="ECO:0000313" key="4">
    <source>
        <dbReference type="EMBL" id="OAJ63880.1"/>
    </source>
</evidence>
<evidence type="ECO:0000313" key="5">
    <source>
        <dbReference type="Proteomes" id="UP000077961"/>
    </source>
</evidence>
<dbReference type="InterPro" id="IPR007055">
    <property type="entry name" value="BON_dom"/>
</dbReference>
<evidence type="ECO:0000256" key="1">
    <source>
        <dbReference type="SAM" id="SignalP"/>
    </source>
</evidence>
<proteinExistence type="predicted"/>
<dbReference type="PROSITE" id="PS50914">
    <property type="entry name" value="BON"/>
    <property type="match status" value="1"/>
</dbReference>
<gene>
    <name evidence="4" type="ORF">A6V36_17915</name>
    <name evidence="3" type="ORF">A6V37_34815</name>
</gene>
<dbReference type="STRING" id="1462993.A6V36_17915"/>
<dbReference type="Proteomes" id="UP000077961">
    <property type="component" value="Unassembled WGS sequence"/>
</dbReference>
<comment type="caution">
    <text evidence="3">The sequence shown here is derived from an EMBL/GenBank/DDBJ whole genome shotgun (WGS) entry which is preliminary data.</text>
</comment>
<feature type="signal peptide" evidence="1">
    <location>
        <begin position="1"/>
        <end position="24"/>
    </location>
</feature>
<protein>
    <submittedName>
        <fullName evidence="3">Phospholipid-binding protein</fullName>
    </submittedName>
</protein>
<dbReference type="InterPro" id="IPR051686">
    <property type="entry name" value="Lipoprotein_DolP"/>
</dbReference>
<name>A0A1A9N1L9_9BURK</name>
<dbReference type="Gene3D" id="3.30.1340.30">
    <property type="match status" value="1"/>
</dbReference>
<evidence type="ECO:0000313" key="6">
    <source>
        <dbReference type="Proteomes" id="UP000078116"/>
    </source>
</evidence>
<feature type="domain" description="BON" evidence="2">
    <location>
        <begin position="50"/>
        <end position="118"/>
    </location>
</feature>
<accession>A0A1A9N1L9</accession>
<dbReference type="PANTHER" id="PTHR34606">
    <property type="entry name" value="BON DOMAIN-CONTAINING PROTEIN"/>
    <property type="match status" value="1"/>
</dbReference>
<dbReference type="EMBL" id="LXKA01000352">
    <property type="protein sequence ID" value="OAJ54155.1"/>
    <property type="molecule type" value="Genomic_DNA"/>
</dbReference>
<dbReference type="AlphaFoldDB" id="A0A1A9N1L9"/>
<dbReference type="PANTHER" id="PTHR34606:SF15">
    <property type="entry name" value="BON DOMAIN-CONTAINING PROTEIN"/>
    <property type="match status" value="1"/>
</dbReference>
<dbReference type="EMBL" id="LXJZ01000009">
    <property type="protein sequence ID" value="OAJ63880.1"/>
    <property type="molecule type" value="Genomic_DNA"/>
</dbReference>
<dbReference type="OrthoDB" id="9132396at2"/>
<feature type="chain" id="PRO_5008393443" evidence="1">
    <location>
        <begin position="25"/>
        <end position="123"/>
    </location>
</feature>
<dbReference type="Pfam" id="PF04972">
    <property type="entry name" value="BON"/>
    <property type="match status" value="1"/>
</dbReference>
<evidence type="ECO:0000313" key="3">
    <source>
        <dbReference type="EMBL" id="OAJ54155.1"/>
    </source>
</evidence>
<evidence type="ECO:0000259" key="2">
    <source>
        <dbReference type="PROSITE" id="PS50914"/>
    </source>
</evidence>
<keyword evidence="5" id="KW-1185">Reference proteome</keyword>